<accession>A0A2V3PKS9</accession>
<dbReference type="SUPFAM" id="SSF52540">
    <property type="entry name" value="P-loop containing nucleoside triphosphate hydrolases"/>
    <property type="match status" value="1"/>
</dbReference>
<keyword evidence="3" id="KW-1185">Reference proteome</keyword>
<dbReference type="InterPro" id="IPR027417">
    <property type="entry name" value="P-loop_NTPase"/>
</dbReference>
<evidence type="ECO:0000313" key="2">
    <source>
        <dbReference type="EMBL" id="PXV61092.1"/>
    </source>
</evidence>
<dbReference type="PANTHER" id="PTHR13696">
    <property type="entry name" value="P-LOOP CONTAINING NUCLEOSIDE TRIPHOSPHATE HYDROLASE"/>
    <property type="match status" value="1"/>
</dbReference>
<gene>
    <name evidence="2" type="ORF">CLV62_12626</name>
</gene>
<dbReference type="AlphaFoldDB" id="A0A2V3PKS9"/>
<comment type="caution">
    <text evidence="2">The sequence shown here is derived from an EMBL/GenBank/DDBJ whole genome shotgun (WGS) entry which is preliminary data.</text>
</comment>
<organism evidence="2 3">
    <name type="scientific">Dysgonomonas alginatilytica</name>
    <dbReference type="NCBI Taxonomy" id="1605892"/>
    <lineage>
        <taxon>Bacteria</taxon>
        <taxon>Pseudomonadati</taxon>
        <taxon>Bacteroidota</taxon>
        <taxon>Bacteroidia</taxon>
        <taxon>Bacteroidales</taxon>
        <taxon>Dysgonomonadaceae</taxon>
        <taxon>Dysgonomonas</taxon>
    </lineage>
</organism>
<proteinExistence type="predicted"/>
<evidence type="ECO:0000259" key="1">
    <source>
        <dbReference type="Pfam" id="PF01656"/>
    </source>
</evidence>
<protein>
    <submittedName>
        <fullName evidence="2">Cellulose biosynthesis protein BcsQ</fullName>
    </submittedName>
</protein>
<dbReference type="RefSeq" id="WP_110311900.1">
    <property type="nucleotide sequence ID" value="NZ_QICL01000026.1"/>
</dbReference>
<dbReference type="Gene3D" id="3.40.50.300">
    <property type="entry name" value="P-loop containing nucleotide triphosphate hydrolases"/>
    <property type="match status" value="1"/>
</dbReference>
<feature type="domain" description="CobQ/CobB/MinD/ParA nucleotide binding" evidence="1">
    <location>
        <begin position="8"/>
        <end position="214"/>
    </location>
</feature>
<dbReference type="EMBL" id="QICL01000026">
    <property type="protein sequence ID" value="PXV61092.1"/>
    <property type="molecule type" value="Genomic_DNA"/>
</dbReference>
<dbReference type="CDD" id="cd02042">
    <property type="entry name" value="ParAB_family"/>
    <property type="match status" value="1"/>
</dbReference>
<dbReference type="Pfam" id="PF01656">
    <property type="entry name" value="CbiA"/>
    <property type="match status" value="1"/>
</dbReference>
<name>A0A2V3PKS9_9BACT</name>
<dbReference type="InterPro" id="IPR050678">
    <property type="entry name" value="DNA_Partitioning_ATPase"/>
</dbReference>
<dbReference type="Proteomes" id="UP000247973">
    <property type="component" value="Unassembled WGS sequence"/>
</dbReference>
<sequence length="257" mass="29039">MKEKTLFIAVSTQKGGIGKTALTVLLSSYLHYSQGYNVAVIDCDYPQYSINGMRLRDKQAVTEDSYYKSLFYKQSKSLNKRAYPIEVSRAPEAIETAKKIIRESEIPLDFIFFDLPGTMNAKGVLSTLAQMDYIFTPITADRMVLESSLEYAGLINEQIITTGKGNIKGLHLLWNLVDARENNHLYDVYEQVIAELGLQIMKSYLPDTKRFRHEITTEHKPIFRSTLLPADKRLIKGSNLDEVADEFLKIVKGGGNG</sequence>
<evidence type="ECO:0000313" key="3">
    <source>
        <dbReference type="Proteomes" id="UP000247973"/>
    </source>
</evidence>
<dbReference type="PANTHER" id="PTHR13696:SF52">
    <property type="entry name" value="PARA FAMILY PROTEIN CT_582"/>
    <property type="match status" value="1"/>
</dbReference>
<dbReference type="OrthoDB" id="978593at2"/>
<reference evidence="2 3" key="1">
    <citation type="submission" date="2018-03" db="EMBL/GenBank/DDBJ databases">
        <title>Genomic Encyclopedia of Archaeal and Bacterial Type Strains, Phase II (KMG-II): from individual species to whole genera.</title>
        <authorList>
            <person name="Goeker M."/>
        </authorList>
    </citation>
    <scope>NUCLEOTIDE SEQUENCE [LARGE SCALE GENOMIC DNA]</scope>
    <source>
        <strain evidence="2 3">DSM 100214</strain>
    </source>
</reference>
<dbReference type="InterPro" id="IPR002586">
    <property type="entry name" value="CobQ/CobB/MinD/ParA_Nub-bd_dom"/>
</dbReference>